<sequence length="107" mass="12824">MHWLLATRALIKLLRRLQATRLLLLRRLLRQLLVLRATLRLLLRRQRLLRATLLLQWRRLLRQRRLLRLRAQASKPQRQLKKKPARGPVFLRLPFSRLSPGSHTGPP</sequence>
<dbReference type="Proteomes" id="UP000645612">
    <property type="component" value="Unassembled WGS sequence"/>
</dbReference>
<reference evidence="1" key="1">
    <citation type="submission" date="2020-12" db="EMBL/GenBank/DDBJ databases">
        <title>Burkholderia cepacia complex in Mexico.</title>
        <authorList>
            <person name="Estrada P."/>
        </authorList>
    </citation>
    <scope>NUCLEOTIDE SEQUENCE</scope>
    <source>
        <strain evidence="1">871</strain>
    </source>
</reference>
<evidence type="ECO:0000313" key="1">
    <source>
        <dbReference type="EMBL" id="MBH9697638.1"/>
    </source>
</evidence>
<dbReference type="AlphaFoldDB" id="A0A8I1ATU7"/>
<protein>
    <submittedName>
        <fullName evidence="1">Uncharacterized protein</fullName>
    </submittedName>
</protein>
<evidence type="ECO:0000313" key="2">
    <source>
        <dbReference type="Proteomes" id="UP000645612"/>
    </source>
</evidence>
<dbReference type="EMBL" id="JAEDXG010000012">
    <property type="protein sequence ID" value="MBH9697638.1"/>
    <property type="molecule type" value="Genomic_DNA"/>
</dbReference>
<name>A0A8I1ATU7_BURCE</name>
<organism evidence="1 2">
    <name type="scientific">Burkholderia cepacia</name>
    <name type="common">Pseudomonas cepacia</name>
    <dbReference type="NCBI Taxonomy" id="292"/>
    <lineage>
        <taxon>Bacteria</taxon>
        <taxon>Pseudomonadati</taxon>
        <taxon>Pseudomonadota</taxon>
        <taxon>Betaproteobacteria</taxon>
        <taxon>Burkholderiales</taxon>
        <taxon>Burkholderiaceae</taxon>
        <taxon>Burkholderia</taxon>
        <taxon>Burkholderia cepacia complex</taxon>
    </lineage>
</organism>
<gene>
    <name evidence="1" type="ORF">JAO13_14435</name>
</gene>
<dbReference type="RefSeq" id="WP_176130113.1">
    <property type="nucleotide sequence ID" value="NZ_CADDZZ010000005.1"/>
</dbReference>
<proteinExistence type="predicted"/>
<comment type="caution">
    <text evidence="1">The sequence shown here is derived from an EMBL/GenBank/DDBJ whole genome shotgun (WGS) entry which is preliminary data.</text>
</comment>
<accession>A0A8I1ATU7</accession>